<feature type="domain" description="DNA polymerase III beta sliding clamp central" evidence="11">
    <location>
        <begin position="136"/>
        <end position="257"/>
    </location>
</feature>
<dbReference type="Proteomes" id="UP000767446">
    <property type="component" value="Unassembled WGS sequence"/>
</dbReference>
<evidence type="ECO:0000256" key="3">
    <source>
        <dbReference type="ARBA" id="ARBA00022490"/>
    </source>
</evidence>
<dbReference type="Gene3D" id="3.10.150.10">
    <property type="entry name" value="DNA Polymerase III, subunit A, domain 2"/>
    <property type="match status" value="1"/>
</dbReference>
<comment type="subunit">
    <text evidence="9">Forms a ring-shaped head-to-tail homodimer around DNA.</text>
</comment>
<evidence type="ECO:0000313" key="13">
    <source>
        <dbReference type="EMBL" id="MBR8827542.1"/>
    </source>
</evidence>
<evidence type="ECO:0000256" key="2">
    <source>
        <dbReference type="ARBA" id="ARBA00010752"/>
    </source>
</evidence>
<dbReference type="GO" id="GO:0003677">
    <property type="term" value="F:DNA binding"/>
    <property type="evidence" value="ECO:0007669"/>
    <property type="project" value="UniProtKB-UniRule"/>
</dbReference>
<dbReference type="CDD" id="cd00140">
    <property type="entry name" value="beta_clamp"/>
    <property type="match status" value="1"/>
</dbReference>
<dbReference type="InterPro" id="IPR022634">
    <property type="entry name" value="DNA_polIII_beta_N"/>
</dbReference>
<dbReference type="AlphaFoldDB" id="A0A941GPM9"/>
<dbReference type="GO" id="GO:0006271">
    <property type="term" value="P:DNA strand elongation involved in DNA replication"/>
    <property type="evidence" value="ECO:0007669"/>
    <property type="project" value="TreeGrafter"/>
</dbReference>
<dbReference type="Gene3D" id="3.70.10.10">
    <property type="match status" value="1"/>
</dbReference>
<dbReference type="PANTHER" id="PTHR30478">
    <property type="entry name" value="DNA POLYMERASE III SUBUNIT BETA"/>
    <property type="match status" value="1"/>
</dbReference>
<dbReference type="InterPro" id="IPR022637">
    <property type="entry name" value="DNA_polIII_beta_cen"/>
</dbReference>
<comment type="similarity">
    <text evidence="2 9">Belongs to the beta sliding clamp family.</text>
</comment>
<evidence type="ECO:0000259" key="12">
    <source>
        <dbReference type="Pfam" id="PF02768"/>
    </source>
</evidence>
<comment type="function">
    <text evidence="9">Confers DNA tethering and processivity to DNA polymerases and other proteins. Acts as a clamp, forming a ring around DNA (a reaction catalyzed by the clamp-loading complex) which diffuses in an ATP-independent manner freely and bidirectionally along dsDNA. Initially characterized for its ability to contact the catalytic subunit of DNA polymerase III (Pol III), a complex, multichain enzyme responsible for most of the replicative synthesis in bacteria; Pol III exhibits 3'-5' exonuclease proofreading activity. The beta chain is required for initiation of replication as well as for processivity of DNA replication.</text>
</comment>
<dbReference type="PANTHER" id="PTHR30478:SF0">
    <property type="entry name" value="BETA SLIDING CLAMP"/>
    <property type="match status" value="1"/>
</dbReference>
<evidence type="ECO:0000256" key="6">
    <source>
        <dbReference type="ARBA" id="ARBA00022705"/>
    </source>
</evidence>
<dbReference type="Pfam" id="PF00712">
    <property type="entry name" value="DNA_pol3_beta"/>
    <property type="match status" value="1"/>
</dbReference>
<dbReference type="GO" id="GO:0005737">
    <property type="term" value="C:cytoplasm"/>
    <property type="evidence" value="ECO:0007669"/>
    <property type="project" value="UniProtKB-SubCell"/>
</dbReference>
<evidence type="ECO:0000256" key="7">
    <source>
        <dbReference type="ARBA" id="ARBA00022932"/>
    </source>
</evidence>
<evidence type="ECO:0000256" key="1">
    <source>
        <dbReference type="ARBA" id="ARBA00004496"/>
    </source>
</evidence>
<keyword evidence="3 9" id="KW-0963">Cytoplasm</keyword>
<dbReference type="PIRSF" id="PIRSF000804">
    <property type="entry name" value="DNA_pol_III_b"/>
    <property type="match status" value="1"/>
</dbReference>
<dbReference type="Pfam" id="PF02767">
    <property type="entry name" value="DNA_pol3_beta_2"/>
    <property type="match status" value="1"/>
</dbReference>
<keyword evidence="8" id="KW-0238">DNA-binding</keyword>
<accession>A0A941GPM9</accession>
<dbReference type="InterPro" id="IPR022635">
    <property type="entry name" value="DNA_polIII_beta_C"/>
</dbReference>
<reference evidence="13" key="1">
    <citation type="submission" date="2021-02" db="EMBL/GenBank/DDBJ databases">
        <title>Metagenome analyses of Stigonema ocellatum DSM 106950, Chlorogloea purpurea SAG 13.99 and Gomphosphaeria aponina DSM 107014.</title>
        <authorList>
            <person name="Marter P."/>
            <person name="Huang S."/>
        </authorList>
    </citation>
    <scope>NUCLEOTIDE SEQUENCE</scope>
    <source>
        <strain evidence="13">JP213</strain>
    </source>
</reference>
<proteinExistence type="inferred from homology"/>
<evidence type="ECO:0000259" key="11">
    <source>
        <dbReference type="Pfam" id="PF02767"/>
    </source>
</evidence>
<evidence type="ECO:0000256" key="4">
    <source>
        <dbReference type="ARBA" id="ARBA00022679"/>
    </source>
</evidence>
<evidence type="ECO:0000256" key="5">
    <source>
        <dbReference type="ARBA" id="ARBA00022695"/>
    </source>
</evidence>
<evidence type="ECO:0000256" key="8">
    <source>
        <dbReference type="ARBA" id="ARBA00023125"/>
    </source>
</evidence>
<dbReference type="SMART" id="SM00480">
    <property type="entry name" value="POL3Bc"/>
    <property type="match status" value="1"/>
</dbReference>
<dbReference type="InterPro" id="IPR001001">
    <property type="entry name" value="DNA_polIII_beta"/>
</dbReference>
<evidence type="ECO:0000259" key="10">
    <source>
        <dbReference type="Pfam" id="PF00712"/>
    </source>
</evidence>
<dbReference type="InterPro" id="IPR046938">
    <property type="entry name" value="DNA_clamp_sf"/>
</dbReference>
<keyword evidence="5 9" id="KW-0548">Nucleotidyltransferase</keyword>
<comment type="subcellular location">
    <subcellularLocation>
        <location evidence="1 9">Cytoplasm</location>
    </subcellularLocation>
</comment>
<dbReference type="GO" id="GO:0009360">
    <property type="term" value="C:DNA polymerase III complex"/>
    <property type="evidence" value="ECO:0007669"/>
    <property type="project" value="InterPro"/>
</dbReference>
<gene>
    <name evidence="13" type="ORF">DSM107014_06475</name>
</gene>
<evidence type="ECO:0000313" key="14">
    <source>
        <dbReference type="Proteomes" id="UP000767446"/>
    </source>
</evidence>
<keyword evidence="7 9" id="KW-0239">DNA-directed DNA polymerase</keyword>
<sequence>MKFNCSKTDLNINLSRVSRVVPSRPTHPVLGNVLLVADAEKGRVSLTAFDLSLGIRTSFHASVIEGGMITLPAKLLGDIVSRLPEGEITIAYEDNSGEDNALTTLTSASGRFQIRAMSAEEFPPLPVVENGSLVMLPKSALTEGLRGAAFAASTDETKQVLTGVHLICSHYSLEFAATDGHRLAMVETALDEDSVTSSELEDFEVTIPARALRELEKMLSMAQDTELVGLNFDEGQMVFELGDQILTCRKLEGVYPDYRKLIPTEFTRTATLERKRLLSGLELVAVLADQKNNLVKFTINGEESEVSLSVEAADVGSAKESLPGQITGLDLEIGFNVKYFMEGLKTISAAEIKMHLNECNQPVILTPMSGVKVTYLLMPVQLRN</sequence>
<evidence type="ECO:0000256" key="9">
    <source>
        <dbReference type="PIRNR" id="PIRNR000804"/>
    </source>
</evidence>
<comment type="caution">
    <text evidence="13">The sequence shown here is derived from an EMBL/GenBank/DDBJ whole genome shotgun (WGS) entry which is preliminary data.</text>
</comment>
<dbReference type="EMBL" id="JADQBC010000034">
    <property type="protein sequence ID" value="MBR8827542.1"/>
    <property type="molecule type" value="Genomic_DNA"/>
</dbReference>
<dbReference type="GO" id="GO:0008408">
    <property type="term" value="F:3'-5' exonuclease activity"/>
    <property type="evidence" value="ECO:0007669"/>
    <property type="project" value="InterPro"/>
</dbReference>
<protein>
    <recommendedName>
        <fullName evidence="9">Beta sliding clamp</fullName>
    </recommendedName>
</protein>
<keyword evidence="4 9" id="KW-0808">Transferase</keyword>
<dbReference type="GO" id="GO:0003887">
    <property type="term" value="F:DNA-directed DNA polymerase activity"/>
    <property type="evidence" value="ECO:0007669"/>
    <property type="project" value="UniProtKB-UniRule"/>
</dbReference>
<dbReference type="Pfam" id="PF02768">
    <property type="entry name" value="DNA_pol3_beta_3"/>
    <property type="match status" value="1"/>
</dbReference>
<dbReference type="SUPFAM" id="SSF55979">
    <property type="entry name" value="DNA clamp"/>
    <property type="match status" value="3"/>
</dbReference>
<dbReference type="NCBIfam" id="TIGR00663">
    <property type="entry name" value="dnan"/>
    <property type="match status" value="1"/>
</dbReference>
<feature type="domain" description="DNA polymerase III beta sliding clamp C-terminal" evidence="12">
    <location>
        <begin position="259"/>
        <end position="380"/>
    </location>
</feature>
<organism evidence="13 14">
    <name type="scientific">Gomphosphaeria aponina SAG 52.96 = DSM 107014</name>
    <dbReference type="NCBI Taxonomy" id="1521640"/>
    <lineage>
        <taxon>Bacteria</taxon>
        <taxon>Bacillati</taxon>
        <taxon>Cyanobacteriota</taxon>
        <taxon>Cyanophyceae</taxon>
        <taxon>Oscillatoriophycideae</taxon>
        <taxon>Chroococcales</taxon>
        <taxon>Gomphosphaeriaceae</taxon>
        <taxon>Gomphosphaeria</taxon>
    </lineage>
</organism>
<feature type="domain" description="DNA polymerase III beta sliding clamp N-terminal" evidence="10">
    <location>
        <begin position="1"/>
        <end position="126"/>
    </location>
</feature>
<name>A0A941GPM9_9CHRO</name>
<keyword evidence="6 9" id="KW-0235">DNA replication</keyword>